<feature type="domain" description="Protein kinase" evidence="2">
    <location>
        <begin position="54"/>
        <end position="314"/>
    </location>
</feature>
<organism evidence="3 4">
    <name type="scientific">Dillenia turbinata</name>
    <dbReference type="NCBI Taxonomy" id="194707"/>
    <lineage>
        <taxon>Eukaryota</taxon>
        <taxon>Viridiplantae</taxon>
        <taxon>Streptophyta</taxon>
        <taxon>Embryophyta</taxon>
        <taxon>Tracheophyta</taxon>
        <taxon>Spermatophyta</taxon>
        <taxon>Magnoliopsida</taxon>
        <taxon>eudicotyledons</taxon>
        <taxon>Gunneridae</taxon>
        <taxon>Pentapetalae</taxon>
        <taxon>Dilleniales</taxon>
        <taxon>Dilleniaceae</taxon>
        <taxon>Dillenia</taxon>
    </lineage>
</organism>
<evidence type="ECO:0000259" key="2">
    <source>
        <dbReference type="PROSITE" id="PS50011"/>
    </source>
</evidence>
<feature type="chain" id="PRO_5042963044" evidence="1">
    <location>
        <begin position="22"/>
        <end position="315"/>
    </location>
</feature>
<evidence type="ECO:0000313" key="3">
    <source>
        <dbReference type="EMBL" id="KAK6947029.1"/>
    </source>
</evidence>
<keyword evidence="3" id="KW-0808">Transferase</keyword>
<proteinExistence type="predicted"/>
<dbReference type="InterPro" id="IPR011009">
    <property type="entry name" value="Kinase-like_dom_sf"/>
</dbReference>
<keyword evidence="4" id="KW-1185">Reference proteome</keyword>
<dbReference type="Proteomes" id="UP001370490">
    <property type="component" value="Unassembled WGS sequence"/>
</dbReference>
<feature type="signal peptide" evidence="1">
    <location>
        <begin position="1"/>
        <end position="21"/>
    </location>
</feature>
<dbReference type="Gene3D" id="1.10.510.10">
    <property type="entry name" value="Transferase(Phosphotransferase) domain 1"/>
    <property type="match status" value="1"/>
</dbReference>
<dbReference type="GO" id="GO:0005524">
    <property type="term" value="F:ATP binding"/>
    <property type="evidence" value="ECO:0007669"/>
    <property type="project" value="InterPro"/>
</dbReference>
<keyword evidence="1" id="KW-0732">Signal</keyword>
<dbReference type="GO" id="GO:0004672">
    <property type="term" value="F:protein kinase activity"/>
    <property type="evidence" value="ECO:0007669"/>
    <property type="project" value="InterPro"/>
</dbReference>
<sequence length="315" mass="36017">MQRRVLIYIASLCFLIEICNGGKIEDEIKSEEKQSELVFFVNESERFTLDDLLESAADLQSQSLRSSLYKVTLKNNAVFAVKRLKKLQAPFDEFGETMKMVGSMEHRNLRPLVGYHSTDDQKLLIYKFQSNGSLLNLLENYTRGKREFSWRLRLSIAIGITRGLDYIYRWSNNGEDSIPHGNLKPSNIILSENEEPLISEYGVSKFLEKTSIYANNGYTAPEKSLTEQGDVYSLGVILLELLTGKIVEKTGIDLPKWVRSMVREEWTGEVFDKEIDKAGVHWAFPLLNISLKCVSHLPETRPSVAEVLEKIEEIK</sequence>
<dbReference type="InterPro" id="IPR046959">
    <property type="entry name" value="PRK1-6/SRF4-like"/>
</dbReference>
<dbReference type="EMBL" id="JBAMMX010000001">
    <property type="protein sequence ID" value="KAK6947029.1"/>
    <property type="molecule type" value="Genomic_DNA"/>
</dbReference>
<comment type="caution">
    <text evidence="3">The sequence shown here is derived from an EMBL/GenBank/DDBJ whole genome shotgun (WGS) entry which is preliminary data.</text>
</comment>
<evidence type="ECO:0000256" key="1">
    <source>
        <dbReference type="SAM" id="SignalP"/>
    </source>
</evidence>
<dbReference type="Pfam" id="PF00069">
    <property type="entry name" value="Pkinase"/>
    <property type="match status" value="1"/>
</dbReference>
<protein>
    <submittedName>
        <fullName evidence="3">Protein kinase domain</fullName>
    </submittedName>
</protein>
<name>A0AAN8WC21_9MAGN</name>
<gene>
    <name evidence="3" type="ORF">RJ641_000502</name>
</gene>
<dbReference type="PROSITE" id="PS50011">
    <property type="entry name" value="PROTEIN_KINASE_DOM"/>
    <property type="match status" value="1"/>
</dbReference>
<dbReference type="AlphaFoldDB" id="A0AAN8WC21"/>
<reference evidence="3 4" key="1">
    <citation type="submission" date="2023-12" db="EMBL/GenBank/DDBJ databases">
        <title>A high-quality genome assembly for Dillenia turbinata (Dilleniales).</title>
        <authorList>
            <person name="Chanderbali A."/>
        </authorList>
    </citation>
    <scope>NUCLEOTIDE SEQUENCE [LARGE SCALE GENOMIC DNA]</scope>
    <source>
        <strain evidence="3">LSX21</strain>
        <tissue evidence="3">Leaf</tissue>
    </source>
</reference>
<dbReference type="PANTHER" id="PTHR48007">
    <property type="entry name" value="LEUCINE-RICH REPEAT RECEPTOR-LIKE PROTEIN KINASE PXC1"/>
    <property type="match status" value="1"/>
</dbReference>
<accession>A0AAN8WC21</accession>
<dbReference type="PANTHER" id="PTHR48007:SF77">
    <property type="entry name" value="PROTEIN KINASE DOMAIN-CONTAINING PROTEIN"/>
    <property type="match status" value="1"/>
</dbReference>
<evidence type="ECO:0000313" key="4">
    <source>
        <dbReference type="Proteomes" id="UP001370490"/>
    </source>
</evidence>
<dbReference type="InterPro" id="IPR000719">
    <property type="entry name" value="Prot_kinase_dom"/>
</dbReference>
<dbReference type="Gene3D" id="3.30.200.20">
    <property type="entry name" value="Phosphorylase Kinase, domain 1"/>
    <property type="match status" value="1"/>
</dbReference>
<keyword evidence="3" id="KW-0418">Kinase</keyword>
<dbReference type="SUPFAM" id="SSF56112">
    <property type="entry name" value="Protein kinase-like (PK-like)"/>
    <property type="match status" value="1"/>
</dbReference>